<dbReference type="NCBIfam" id="TIGR00756">
    <property type="entry name" value="PPR"/>
    <property type="match status" value="4"/>
</dbReference>
<dbReference type="PANTHER" id="PTHR46128">
    <property type="entry name" value="MITOCHONDRIAL GROUP I INTRON SPLICING FACTOR CCM1"/>
    <property type="match status" value="1"/>
</dbReference>
<comment type="similarity">
    <text evidence="1">Belongs to the PPR family. P subfamily.</text>
</comment>
<evidence type="ECO:0000313" key="5">
    <source>
        <dbReference type="Proteomes" id="UP000554482"/>
    </source>
</evidence>
<sequence length="165" mass="18905">MDGLCKNDRFAEAIELYNLLEKNGLEANIVIYNIILDGMCKTRKLFEAKELFYNLSTKDLQPDTRTYNIMIKGHCKEGMLGDAQELFHEMEDKNVAPDDFTFNILVLGFLLQGNDTDKAMHILRTMIERGFSPFAETLSELFNLHSTGGPNYEHIKTFLNLFPEG</sequence>
<keyword evidence="2" id="KW-0677">Repeat</keyword>
<dbReference type="Gene3D" id="1.25.40.10">
    <property type="entry name" value="Tetratricopeptide repeat domain"/>
    <property type="match status" value="1"/>
</dbReference>
<dbReference type="OrthoDB" id="185373at2759"/>
<evidence type="ECO:0000256" key="3">
    <source>
        <dbReference type="PROSITE-ProRule" id="PRU00708"/>
    </source>
</evidence>
<dbReference type="Pfam" id="PF12854">
    <property type="entry name" value="PPR_1"/>
    <property type="match status" value="1"/>
</dbReference>
<dbReference type="PROSITE" id="PS51375">
    <property type="entry name" value="PPR"/>
    <property type="match status" value="4"/>
</dbReference>
<evidence type="ECO:0000256" key="1">
    <source>
        <dbReference type="ARBA" id="ARBA00007626"/>
    </source>
</evidence>
<proteinExistence type="inferred from homology"/>
<evidence type="ECO:0000313" key="4">
    <source>
        <dbReference type="EMBL" id="KAF5204486.1"/>
    </source>
</evidence>
<dbReference type="InterPro" id="IPR011990">
    <property type="entry name" value="TPR-like_helical_dom_sf"/>
</dbReference>
<dbReference type="PANTHER" id="PTHR46128:SF82">
    <property type="entry name" value="PENTACOTRIPEPTIDE-REPEAT REGION OF PRORP DOMAIN-CONTAINING PROTEIN"/>
    <property type="match status" value="1"/>
</dbReference>
<comment type="caution">
    <text evidence="4">The sequence shown here is derived from an EMBL/GenBank/DDBJ whole genome shotgun (WGS) entry which is preliminary data.</text>
</comment>
<gene>
    <name evidence="4" type="ORF">FRX31_005906</name>
</gene>
<reference evidence="4 5" key="1">
    <citation type="submission" date="2020-06" db="EMBL/GenBank/DDBJ databases">
        <title>Transcriptomic and genomic resources for Thalictrum thalictroides and T. hernandezii: Facilitating candidate gene discovery in an emerging model plant lineage.</title>
        <authorList>
            <person name="Arias T."/>
            <person name="Riano-Pachon D.M."/>
            <person name="Di Stilio V.S."/>
        </authorList>
    </citation>
    <scope>NUCLEOTIDE SEQUENCE [LARGE SCALE GENOMIC DNA]</scope>
    <source>
        <strain evidence="5">cv. WT478/WT964</strain>
        <tissue evidence="4">Leaves</tissue>
    </source>
</reference>
<dbReference type="Proteomes" id="UP000554482">
    <property type="component" value="Unassembled WGS sequence"/>
</dbReference>
<evidence type="ECO:0000256" key="2">
    <source>
        <dbReference type="ARBA" id="ARBA00022737"/>
    </source>
</evidence>
<feature type="repeat" description="PPR" evidence="3">
    <location>
        <begin position="1"/>
        <end position="27"/>
    </location>
</feature>
<dbReference type="InterPro" id="IPR050872">
    <property type="entry name" value="PPR_P_subfamily"/>
</dbReference>
<dbReference type="AlphaFoldDB" id="A0A7J6X3Y9"/>
<accession>A0A7J6X3Y9</accession>
<protein>
    <submittedName>
        <fullName evidence="4">Pentatricopeptide repeat-containing protein</fullName>
    </submittedName>
</protein>
<dbReference type="SUPFAM" id="SSF81901">
    <property type="entry name" value="HCP-like"/>
    <property type="match status" value="1"/>
</dbReference>
<dbReference type="Pfam" id="PF13041">
    <property type="entry name" value="PPR_2"/>
    <property type="match status" value="1"/>
</dbReference>
<dbReference type="InterPro" id="IPR002885">
    <property type="entry name" value="PPR_rpt"/>
</dbReference>
<feature type="repeat" description="PPR" evidence="3">
    <location>
        <begin position="63"/>
        <end position="97"/>
    </location>
</feature>
<feature type="repeat" description="PPR" evidence="3">
    <location>
        <begin position="98"/>
        <end position="133"/>
    </location>
</feature>
<feature type="repeat" description="PPR" evidence="3">
    <location>
        <begin position="28"/>
        <end position="62"/>
    </location>
</feature>
<keyword evidence="5" id="KW-1185">Reference proteome</keyword>
<name>A0A7J6X3Y9_THATH</name>
<organism evidence="4 5">
    <name type="scientific">Thalictrum thalictroides</name>
    <name type="common">Rue-anemone</name>
    <name type="synonym">Anemone thalictroides</name>
    <dbReference type="NCBI Taxonomy" id="46969"/>
    <lineage>
        <taxon>Eukaryota</taxon>
        <taxon>Viridiplantae</taxon>
        <taxon>Streptophyta</taxon>
        <taxon>Embryophyta</taxon>
        <taxon>Tracheophyta</taxon>
        <taxon>Spermatophyta</taxon>
        <taxon>Magnoliopsida</taxon>
        <taxon>Ranunculales</taxon>
        <taxon>Ranunculaceae</taxon>
        <taxon>Thalictroideae</taxon>
        <taxon>Thalictrum</taxon>
    </lineage>
</organism>
<dbReference type="EMBL" id="JABWDY010005351">
    <property type="protein sequence ID" value="KAF5204486.1"/>
    <property type="molecule type" value="Genomic_DNA"/>
</dbReference>